<gene>
    <name evidence="1" type="ORF">JK167_00135</name>
    <name evidence="3" type="ORF">ORR04_00830</name>
    <name evidence="2" type="ORF">UCCLBBS449_1550</name>
</gene>
<accession>A0A1X0XIT3</accession>
<proteinExistence type="predicted"/>
<evidence type="ECO:0000313" key="1">
    <source>
        <dbReference type="EMBL" id="MBS1009236.1"/>
    </source>
</evidence>
<dbReference type="EMBL" id="JAERKF010000001">
    <property type="protein sequence ID" value="MBS1009236.1"/>
    <property type="molecule type" value="Genomic_DNA"/>
</dbReference>
<protein>
    <submittedName>
        <fullName evidence="1">Uncharacterized protein</fullName>
    </submittedName>
</protein>
<reference evidence="1" key="3">
    <citation type="submission" date="2022-09" db="EMBL/GenBank/DDBJ databases">
        <title>Genome-inferred correspondence between phylogeny and metabolic traits in the wild Drosophila gut microbiome.</title>
        <authorList>
            <person name="Bueno E."/>
            <person name="Blow F."/>
            <person name="Douglas A.E."/>
        </authorList>
    </citation>
    <scope>NUCLEOTIDE SEQUENCE</scope>
    <source>
        <strain evidence="1">Dm-2019-70</strain>
    </source>
</reference>
<evidence type="ECO:0000313" key="3">
    <source>
        <dbReference type="EMBL" id="WAD01781.1"/>
    </source>
</evidence>
<sequence length="64" mass="7155">MWREISKALSANNLVTIHVVGGDSFTIERAGLNTDTQMIMARDQAGRVYIADPHQVTFIEVTHQ</sequence>
<evidence type="ECO:0000313" key="5">
    <source>
        <dbReference type="Proteomes" id="UP000676478"/>
    </source>
</evidence>
<evidence type="ECO:0000313" key="4">
    <source>
        <dbReference type="Proteomes" id="UP000307074"/>
    </source>
</evidence>
<dbReference type="RefSeq" id="WP_021741728.1">
    <property type="nucleotide sequence ID" value="NZ_BJMR01000035.1"/>
</dbReference>
<organism evidence="1 5">
    <name type="scientific">Levilactobacillus brevis</name>
    <name type="common">Lactobacillus brevis</name>
    <dbReference type="NCBI Taxonomy" id="1580"/>
    <lineage>
        <taxon>Bacteria</taxon>
        <taxon>Bacillati</taxon>
        <taxon>Bacillota</taxon>
        <taxon>Bacilli</taxon>
        <taxon>Lactobacillales</taxon>
        <taxon>Lactobacillaceae</taxon>
        <taxon>Levilactobacillus</taxon>
    </lineage>
</organism>
<reference evidence="3" key="4">
    <citation type="submission" date="2022-11" db="EMBL/GenBank/DDBJ databases">
        <title>Whole genome sequence of Levilactobacillus brevis SMB091.</title>
        <authorList>
            <person name="Kim J.-M."/>
            <person name="Kim O.-C."/>
            <person name="Choi Y.H."/>
            <person name="Han N.S."/>
            <person name="Hurh B."/>
        </authorList>
    </citation>
    <scope>NUCLEOTIDE SEQUENCE</scope>
    <source>
        <strain evidence="3">SMB091</strain>
    </source>
</reference>
<dbReference type="EMBL" id="CP113117">
    <property type="protein sequence ID" value="WAD01781.1"/>
    <property type="molecule type" value="Genomic_DNA"/>
</dbReference>
<name>A0A1X0XIT3_LEVBR</name>
<dbReference type="Proteomes" id="UP000307074">
    <property type="component" value="Chromosome"/>
</dbReference>
<reference evidence="2 4" key="1">
    <citation type="submission" date="2018-07" db="EMBL/GenBank/DDBJ databases">
        <authorList>
            <person name="Feyereisen M."/>
        </authorList>
    </citation>
    <scope>NUCLEOTIDE SEQUENCE [LARGE SCALE GENOMIC DNA]</scope>
    <source>
        <strain evidence="2 4">UCCLBBS449</strain>
    </source>
</reference>
<dbReference type="Proteomes" id="UP001164768">
    <property type="component" value="Chromosome"/>
</dbReference>
<dbReference type="GeneID" id="56994242"/>
<evidence type="ECO:0000313" key="2">
    <source>
        <dbReference type="EMBL" id="QCZ53489.1"/>
    </source>
</evidence>
<dbReference type="AlphaFoldDB" id="A0A1X0XIT3"/>
<dbReference type="EMBL" id="CP031198">
    <property type="protein sequence ID" value="QCZ53489.1"/>
    <property type="molecule type" value="Genomic_DNA"/>
</dbReference>
<reference evidence="1" key="2">
    <citation type="submission" date="2020-12" db="EMBL/GenBank/DDBJ databases">
        <authorList>
            <person name="Mcmullen J.G."/>
        </authorList>
    </citation>
    <scope>NUCLEOTIDE SEQUENCE</scope>
    <source>
        <strain evidence="1">Dm-2019-70</strain>
    </source>
</reference>
<dbReference type="Proteomes" id="UP000676478">
    <property type="component" value="Unassembled WGS sequence"/>
</dbReference>